<organism evidence="10 11">
    <name type="scientific">Rhizobium sullae</name>
    <name type="common">Rhizobium hedysari</name>
    <dbReference type="NCBI Taxonomy" id="50338"/>
    <lineage>
        <taxon>Bacteria</taxon>
        <taxon>Pseudomonadati</taxon>
        <taxon>Pseudomonadota</taxon>
        <taxon>Alphaproteobacteria</taxon>
        <taxon>Hyphomicrobiales</taxon>
        <taxon>Rhizobiaceae</taxon>
        <taxon>Rhizobium/Agrobacterium group</taxon>
        <taxon>Rhizobium</taxon>
    </lineage>
</organism>
<dbReference type="InterPro" id="IPR035906">
    <property type="entry name" value="MetI-like_sf"/>
</dbReference>
<dbReference type="PROSITE" id="PS50928">
    <property type="entry name" value="ABC_TM1"/>
    <property type="match status" value="1"/>
</dbReference>
<dbReference type="CDD" id="cd06261">
    <property type="entry name" value="TM_PBP2"/>
    <property type="match status" value="1"/>
</dbReference>
<evidence type="ECO:0000256" key="8">
    <source>
        <dbReference type="RuleBase" id="RU363032"/>
    </source>
</evidence>
<keyword evidence="2 8" id="KW-0813">Transport</keyword>
<feature type="transmembrane region" description="Helical" evidence="8">
    <location>
        <begin position="228"/>
        <end position="261"/>
    </location>
</feature>
<evidence type="ECO:0000313" key="11">
    <source>
        <dbReference type="Proteomes" id="UP000232164"/>
    </source>
</evidence>
<keyword evidence="4" id="KW-0997">Cell inner membrane</keyword>
<dbReference type="AlphaFoldDB" id="A0A2N0DD02"/>
<dbReference type="PANTHER" id="PTHR30325:SF0">
    <property type="entry name" value="INNER MEMBRANE ABC TRANSPORTER PERMEASE PROTEIN YEJE"/>
    <property type="match status" value="1"/>
</dbReference>
<protein>
    <submittedName>
        <fullName evidence="10">Peptide ABC transporter permease</fullName>
    </submittedName>
</protein>
<evidence type="ECO:0000256" key="4">
    <source>
        <dbReference type="ARBA" id="ARBA00022519"/>
    </source>
</evidence>
<gene>
    <name evidence="10" type="ORF">CWR43_06625</name>
</gene>
<dbReference type="STRING" id="1041146.GCA_000427985_01000"/>
<sequence>MDTAANPTPVTPVKPPRKGLLSPTNIRRWRNFRANRRGYWSFWLFMLLFGLSLFSEFIANDKPIIASYKGEILFPVLVDYPEEKFGGFLAETDYRSDVIADEIKANGWMIWPPVHYSYRSVNSNIPHSAPTPPFWLMSKEERCAGYPQGVKDPNCTYGNLNWLGTDDQARDVMARIIYGFRISVLFGLVLTICSAIVGVTAGAVQGYFGGWTDLLLQRLIEIWSSMPVLYILLIIAAVLPPGFFVLLGIMLLFSWVGFVGVVRAEFLRARNFEYVRAARALGVNNRTIMWRHMLPNAMVATLTFLPFILSGSITTLTSLDFLGFGMPPGSPSLGEMIAQGKANLQAPWLGLAAFFTMSIMLSLLIFIGEAVRDAFDPRKTFA</sequence>
<evidence type="ECO:0000256" key="2">
    <source>
        <dbReference type="ARBA" id="ARBA00022448"/>
    </source>
</evidence>
<dbReference type="Gene3D" id="1.10.3720.10">
    <property type="entry name" value="MetI-like"/>
    <property type="match status" value="1"/>
</dbReference>
<evidence type="ECO:0000256" key="1">
    <source>
        <dbReference type="ARBA" id="ARBA00004429"/>
    </source>
</evidence>
<feature type="transmembrane region" description="Helical" evidence="8">
    <location>
        <begin position="299"/>
        <end position="326"/>
    </location>
</feature>
<keyword evidence="5 8" id="KW-0812">Transmembrane</keyword>
<feature type="transmembrane region" description="Helical" evidence="8">
    <location>
        <begin position="346"/>
        <end position="368"/>
    </location>
</feature>
<evidence type="ECO:0000259" key="9">
    <source>
        <dbReference type="PROSITE" id="PS50928"/>
    </source>
</evidence>
<reference evidence="10 11" key="1">
    <citation type="submission" date="2017-11" db="EMBL/GenBank/DDBJ databases">
        <authorList>
            <person name="Han C.G."/>
        </authorList>
    </citation>
    <scope>NUCLEOTIDE SEQUENCE [LARGE SCALE GENOMIC DNA]</scope>
    <source>
        <strain evidence="10 11">HCNT1</strain>
    </source>
</reference>
<evidence type="ECO:0000256" key="6">
    <source>
        <dbReference type="ARBA" id="ARBA00022989"/>
    </source>
</evidence>
<dbReference type="GO" id="GO:0055085">
    <property type="term" value="P:transmembrane transport"/>
    <property type="evidence" value="ECO:0007669"/>
    <property type="project" value="InterPro"/>
</dbReference>
<keyword evidence="7 8" id="KW-0472">Membrane</keyword>
<dbReference type="InterPro" id="IPR000515">
    <property type="entry name" value="MetI-like"/>
</dbReference>
<comment type="similarity">
    <text evidence="8">Belongs to the binding-protein-dependent transport system permease family.</text>
</comment>
<feature type="domain" description="ABC transmembrane type-1" evidence="9">
    <location>
        <begin position="180"/>
        <end position="372"/>
    </location>
</feature>
<reference evidence="10 11" key="2">
    <citation type="submission" date="2017-12" db="EMBL/GenBank/DDBJ databases">
        <title>Genome sequence of Rhizobium sullae HCNT1 isolated from Sulla coronaria nodules and featuring peculiar denitrification phenotypes.</title>
        <authorList>
            <person name="De Diego-Diaz B."/>
            <person name="Treu L."/>
            <person name="Campanaro S."/>
            <person name="Da Silva Duarte V."/>
            <person name="Basaglia M."/>
            <person name="Favaro L."/>
            <person name="Casella S."/>
            <person name="Squartini A."/>
        </authorList>
    </citation>
    <scope>NUCLEOTIDE SEQUENCE [LARGE SCALE GENOMIC DNA]</scope>
    <source>
        <strain evidence="10 11">HCNT1</strain>
    </source>
</reference>
<evidence type="ECO:0000313" key="10">
    <source>
        <dbReference type="EMBL" id="PKA43983.1"/>
    </source>
</evidence>
<dbReference type="GO" id="GO:0042884">
    <property type="term" value="P:microcin transport"/>
    <property type="evidence" value="ECO:0007669"/>
    <property type="project" value="TreeGrafter"/>
</dbReference>
<proteinExistence type="inferred from homology"/>
<accession>A0A2N0DD02</accession>
<name>A0A2N0DD02_RHISU</name>
<evidence type="ECO:0000256" key="5">
    <source>
        <dbReference type="ARBA" id="ARBA00022692"/>
    </source>
</evidence>
<dbReference type="EMBL" id="PIQN01000005">
    <property type="protein sequence ID" value="PKA43983.1"/>
    <property type="molecule type" value="Genomic_DNA"/>
</dbReference>
<comment type="caution">
    <text evidence="10">The sequence shown here is derived from an EMBL/GenBank/DDBJ whole genome shotgun (WGS) entry which is preliminary data.</text>
</comment>
<evidence type="ECO:0000256" key="3">
    <source>
        <dbReference type="ARBA" id="ARBA00022475"/>
    </source>
</evidence>
<dbReference type="GO" id="GO:0005886">
    <property type="term" value="C:plasma membrane"/>
    <property type="evidence" value="ECO:0007669"/>
    <property type="project" value="UniProtKB-SubCell"/>
</dbReference>
<keyword evidence="6 8" id="KW-1133">Transmembrane helix</keyword>
<dbReference type="RefSeq" id="WP_100770686.1">
    <property type="nucleotide sequence ID" value="NZ_PIQN01000005.1"/>
</dbReference>
<dbReference type="PANTHER" id="PTHR30325">
    <property type="entry name" value="MEMBRANE COMPONENT OF ABC TRANSPORTER"/>
    <property type="match status" value="1"/>
</dbReference>
<keyword evidence="3" id="KW-1003">Cell membrane</keyword>
<dbReference type="SUPFAM" id="SSF161098">
    <property type="entry name" value="MetI-like"/>
    <property type="match status" value="1"/>
</dbReference>
<dbReference type="Pfam" id="PF00528">
    <property type="entry name" value="BPD_transp_1"/>
    <property type="match status" value="1"/>
</dbReference>
<comment type="subcellular location">
    <subcellularLocation>
        <location evidence="1">Cell inner membrane</location>
        <topology evidence="1">Multi-pass membrane protein</topology>
    </subcellularLocation>
    <subcellularLocation>
        <location evidence="8">Cell membrane</location>
        <topology evidence="8">Multi-pass membrane protein</topology>
    </subcellularLocation>
</comment>
<dbReference type="FunFam" id="1.10.3720.10:FF:000005">
    <property type="entry name" value="Microcin C ABC transporter permease"/>
    <property type="match status" value="1"/>
</dbReference>
<feature type="transmembrane region" description="Helical" evidence="8">
    <location>
        <begin position="39"/>
        <end position="59"/>
    </location>
</feature>
<feature type="transmembrane region" description="Helical" evidence="8">
    <location>
        <begin position="182"/>
        <end position="208"/>
    </location>
</feature>
<evidence type="ECO:0000256" key="7">
    <source>
        <dbReference type="ARBA" id="ARBA00023136"/>
    </source>
</evidence>
<dbReference type="Proteomes" id="UP000232164">
    <property type="component" value="Unassembled WGS sequence"/>
</dbReference>